<dbReference type="EMBL" id="CP048838">
    <property type="protein sequence ID" value="QJA01140.1"/>
    <property type="molecule type" value="Genomic_DNA"/>
</dbReference>
<feature type="transmembrane region" description="Helical" evidence="1">
    <location>
        <begin position="6"/>
        <end position="28"/>
    </location>
</feature>
<sequence>MTGMLIAILAIYGVMHFIRCFHELIIYAEYKTSHRDDWFYGSDGITREDTLYEFAASRHKQFEFDCADGYNHSHHAAAQKRAADFLSILKNILIISFKKQQFF</sequence>
<evidence type="ECO:0000256" key="1">
    <source>
        <dbReference type="SAM" id="Phobius"/>
    </source>
</evidence>
<keyword evidence="1" id="KW-1133">Transmembrane helix</keyword>
<name>A0AAP9SD13_CLOIN</name>
<proteinExistence type="predicted"/>
<organism evidence="2 3">
    <name type="scientific">Clostridium innocuum</name>
    <dbReference type="NCBI Taxonomy" id="1522"/>
    <lineage>
        <taxon>Bacteria</taxon>
        <taxon>Bacillati</taxon>
        <taxon>Bacillota</taxon>
        <taxon>Clostridia</taxon>
        <taxon>Eubacteriales</taxon>
        <taxon>Clostridiaceae</taxon>
        <taxon>Clostridium</taxon>
    </lineage>
</organism>
<keyword evidence="1" id="KW-0812">Transmembrane</keyword>
<dbReference type="Proteomes" id="UP000503330">
    <property type="component" value="Chromosome"/>
</dbReference>
<dbReference type="RefSeq" id="WP_142691946.1">
    <property type="nucleotide sequence ID" value="NZ_CABHIW010000005.1"/>
</dbReference>
<evidence type="ECO:0000313" key="3">
    <source>
        <dbReference type="Proteomes" id="UP000503330"/>
    </source>
</evidence>
<dbReference type="GeneID" id="61924130"/>
<gene>
    <name evidence="2" type="ORF">G4D54_01295</name>
</gene>
<dbReference type="AlphaFoldDB" id="A0AAP9SD13"/>
<reference evidence="2 3" key="1">
    <citation type="submission" date="2020-02" db="EMBL/GenBank/DDBJ databases">
        <authorList>
            <person name="Kociolek L.K."/>
            <person name="Ozer E.A."/>
        </authorList>
    </citation>
    <scope>NUCLEOTIDE SEQUENCE [LARGE SCALE GENOMIC DNA]</scope>
    <source>
        <strain evidence="2 3">ATCC 14501</strain>
    </source>
</reference>
<evidence type="ECO:0000313" key="2">
    <source>
        <dbReference type="EMBL" id="QJA01140.1"/>
    </source>
</evidence>
<keyword evidence="1" id="KW-0472">Membrane</keyword>
<protein>
    <submittedName>
        <fullName evidence="2">Uncharacterized protein</fullName>
    </submittedName>
</protein>
<accession>A0AAP9SD13</accession>